<name>A0ABR9IID5_RHIVS</name>
<reference evidence="1 2" key="1">
    <citation type="submission" date="2020-10" db="EMBL/GenBank/DDBJ databases">
        <title>Sequencing the genomes of 1000 actinobacteria strains.</title>
        <authorList>
            <person name="Klenk H.-P."/>
        </authorList>
    </citation>
    <scope>NUCLEOTIDE SEQUENCE [LARGE SCALE GENOMIC DNA]</scope>
    <source>
        <strain evidence="1 2">DSM 7307</strain>
    </source>
</reference>
<sequence length="57" mass="5960">MKDMFHGRSLALFERSGRRSNASVGGANGTNANVMHPQVADAVSTVTWVRASVAATA</sequence>
<protein>
    <submittedName>
        <fullName evidence="1">Uncharacterized protein</fullName>
    </submittedName>
</protein>
<dbReference type="Proteomes" id="UP000620262">
    <property type="component" value="Unassembled WGS sequence"/>
</dbReference>
<gene>
    <name evidence="1" type="ORF">H4W29_000117</name>
</gene>
<accession>A0ABR9IID5</accession>
<dbReference type="EMBL" id="JADBEC010000001">
    <property type="protein sequence ID" value="MBE1502936.1"/>
    <property type="molecule type" value="Genomic_DNA"/>
</dbReference>
<proteinExistence type="predicted"/>
<evidence type="ECO:0000313" key="1">
    <source>
        <dbReference type="EMBL" id="MBE1502936.1"/>
    </source>
</evidence>
<keyword evidence="2" id="KW-1185">Reference proteome</keyword>
<evidence type="ECO:0000313" key="2">
    <source>
        <dbReference type="Proteomes" id="UP000620262"/>
    </source>
</evidence>
<dbReference type="RefSeq" id="WP_192727229.1">
    <property type="nucleotide sequence ID" value="NZ_BAAAVL010000003.1"/>
</dbReference>
<comment type="caution">
    <text evidence="1">The sequence shown here is derived from an EMBL/GenBank/DDBJ whole genome shotgun (WGS) entry which is preliminary data.</text>
</comment>
<organism evidence="1 2">
    <name type="scientific">Rhizobium viscosum</name>
    <name type="common">Arthrobacter viscosus</name>
    <dbReference type="NCBI Taxonomy" id="1673"/>
    <lineage>
        <taxon>Bacteria</taxon>
        <taxon>Pseudomonadati</taxon>
        <taxon>Pseudomonadota</taxon>
        <taxon>Alphaproteobacteria</taxon>
        <taxon>Hyphomicrobiales</taxon>
        <taxon>Rhizobiaceae</taxon>
        <taxon>Rhizobium/Agrobacterium group</taxon>
        <taxon>Rhizobium</taxon>
    </lineage>
</organism>